<evidence type="ECO:0000313" key="2">
    <source>
        <dbReference type="Proteomes" id="UP000799755"/>
    </source>
</evidence>
<comment type="caution">
    <text evidence="1">The sequence shown here is derived from an EMBL/GenBank/DDBJ whole genome shotgun (WGS) entry which is preliminary data.</text>
</comment>
<dbReference type="Proteomes" id="UP000799755">
    <property type="component" value="Unassembled WGS sequence"/>
</dbReference>
<proteinExistence type="predicted"/>
<organism evidence="1 2">
    <name type="scientific">Lindgomyces ingoldianus</name>
    <dbReference type="NCBI Taxonomy" id="673940"/>
    <lineage>
        <taxon>Eukaryota</taxon>
        <taxon>Fungi</taxon>
        <taxon>Dikarya</taxon>
        <taxon>Ascomycota</taxon>
        <taxon>Pezizomycotina</taxon>
        <taxon>Dothideomycetes</taxon>
        <taxon>Pleosporomycetidae</taxon>
        <taxon>Pleosporales</taxon>
        <taxon>Lindgomycetaceae</taxon>
        <taxon>Lindgomyces</taxon>
    </lineage>
</organism>
<dbReference type="EMBL" id="MU003499">
    <property type="protein sequence ID" value="KAF2473752.1"/>
    <property type="molecule type" value="Genomic_DNA"/>
</dbReference>
<protein>
    <submittedName>
        <fullName evidence="1">Uncharacterized protein</fullName>
    </submittedName>
</protein>
<name>A0ACB6R625_9PLEO</name>
<keyword evidence="2" id="KW-1185">Reference proteome</keyword>
<evidence type="ECO:0000313" key="1">
    <source>
        <dbReference type="EMBL" id="KAF2473752.1"/>
    </source>
</evidence>
<sequence length="1202" mass="133510">MAKHSPNDLNFGHFGQATYDVENSAWAFGREPGVRRELQQLGGWRMALPPSIHFERTSTFEHPWTIRHVQQEAKALARSNPEIAPSLGNLPELAVASSAVTSVTSTYDAAIGEVLSFGSFTSEGYSKNPRQVAAVVTGEVGNILRLTTLAKERHGWEQDRSIWVEGWAITDEESGYWAGDAAPIQQVCFAQSEERSAFLAARFPTRIVLFRPIYHERPVRPPRSPYYQLPPSMIEANPILSLDMETMGGTPLADVTFNPDYQRQVGFVDQEGNWSVWDIEGGHKNRSQHTISCIDRGCVLPNKHMDDVEEKGNPDREDGWARILWIGDVNTILVCNRRRLGVFDFRGGIRQVQGLPCPEIASSSSADWILDMKRNPKNKHQVFILTSSRLYLMQIKCLNDTIEDSGSAGAIIVLSWAHFRGLEDITLRICVAPKSGEESLVIMYSRLNALVTVFRFQDLDQEPLIAYSSSDPVELRLDERLFDAIGTPRYMLNLNISSLQFGEGDNLGPRGPGLAYLSNDTHFSRLSVMLSDLSVHETLLCALQPEERNGSHDALIVDRPTWTTTTRARFGHPSSNLINHDEEFVVSDGMSTMQAPKMRKSYLSPKPIQSRKFSTSQSTATRPGSWTVDYSFLYDALNRKDLNTMAQSEDISALLDRIRRLLVEEPNIMEVTQRTILAQAESRVNVLDIDEASLHLNALFSAFENSPSLKIRHIASNQVLQISEVDGQQATISSLYDTILQNWIAPLPAAVPARTRQRIERLARHIAAEIMLASLRIRRIEPAPPSLDELALQAGPTQDSAVAMHILLSRPNKETQLSPSSSQQFLIRQSSSSSQSQSQTVLPTPEPTPMNNPLSRLNQHLQIAKPINTAVPPSVNQVLMHWRLGEDPSTYNWDATTRVVQEELQGSDEISAERRAKLQRKAERHLKKQRRETQIFRERQMAESQSTFLQSQSALVRGGRLRSSPAPMVGMGGSSQVQGLSQSQGLGGIMVQSQVEPGRFGGRPEKKRKKGKSRLTIIVLSLKRCIRHKWQPNMSGFPSLQPAFTVRVDIDPPLPVGGQCGTSLVIVPMVSGTVKSEPGFEPTLDAELHGVGYDYIHNDADGGNMRLDVRSQVKNNDGTIFAMYYKGTVGLTEGVKALLGGSADAKTTPYGDSFVSFSFETGSPKYKDLENATYVAAGHFVKEPGMKGLVVEYKVSKVVSKG</sequence>
<reference evidence="1" key="1">
    <citation type="journal article" date="2020" name="Stud. Mycol.">
        <title>101 Dothideomycetes genomes: a test case for predicting lifestyles and emergence of pathogens.</title>
        <authorList>
            <person name="Haridas S."/>
            <person name="Albert R."/>
            <person name="Binder M."/>
            <person name="Bloem J."/>
            <person name="Labutti K."/>
            <person name="Salamov A."/>
            <person name="Andreopoulos B."/>
            <person name="Baker S."/>
            <person name="Barry K."/>
            <person name="Bills G."/>
            <person name="Bluhm B."/>
            <person name="Cannon C."/>
            <person name="Castanera R."/>
            <person name="Culley D."/>
            <person name="Daum C."/>
            <person name="Ezra D."/>
            <person name="Gonzalez J."/>
            <person name="Henrissat B."/>
            <person name="Kuo A."/>
            <person name="Liang C."/>
            <person name="Lipzen A."/>
            <person name="Lutzoni F."/>
            <person name="Magnuson J."/>
            <person name="Mondo S."/>
            <person name="Nolan M."/>
            <person name="Ohm R."/>
            <person name="Pangilinan J."/>
            <person name="Park H.-J."/>
            <person name="Ramirez L."/>
            <person name="Alfaro M."/>
            <person name="Sun H."/>
            <person name="Tritt A."/>
            <person name="Yoshinaga Y."/>
            <person name="Zwiers L.-H."/>
            <person name="Turgeon B."/>
            <person name="Goodwin S."/>
            <person name="Spatafora J."/>
            <person name="Crous P."/>
            <person name="Grigoriev I."/>
        </authorList>
    </citation>
    <scope>NUCLEOTIDE SEQUENCE</scope>
    <source>
        <strain evidence="1">ATCC 200398</strain>
    </source>
</reference>
<gene>
    <name evidence="1" type="ORF">BDR25DRAFT_256583</name>
</gene>
<accession>A0ACB6R625</accession>